<accession>A0A8H9IWF5</accession>
<evidence type="ECO:0000313" key="2">
    <source>
        <dbReference type="EMBL" id="GHF61432.1"/>
    </source>
</evidence>
<name>A0A8H9IWF5_9PSEU</name>
<protein>
    <submittedName>
        <fullName evidence="2">Uncharacterized protein</fullName>
    </submittedName>
</protein>
<dbReference type="Proteomes" id="UP000658656">
    <property type="component" value="Unassembled WGS sequence"/>
</dbReference>
<comment type="caution">
    <text evidence="2">The sequence shown here is derived from an EMBL/GenBank/DDBJ whole genome shotgun (WGS) entry which is preliminary data.</text>
</comment>
<keyword evidence="1" id="KW-0472">Membrane</keyword>
<organism evidence="2 3">
    <name type="scientific">Amycolatopsis bartoniae</name>
    <dbReference type="NCBI Taxonomy" id="941986"/>
    <lineage>
        <taxon>Bacteria</taxon>
        <taxon>Bacillati</taxon>
        <taxon>Actinomycetota</taxon>
        <taxon>Actinomycetes</taxon>
        <taxon>Pseudonocardiales</taxon>
        <taxon>Pseudonocardiaceae</taxon>
        <taxon>Amycolatopsis</taxon>
    </lineage>
</organism>
<dbReference type="EMBL" id="BNAV01000005">
    <property type="protein sequence ID" value="GHF61432.1"/>
    <property type="molecule type" value="Genomic_DNA"/>
</dbReference>
<reference evidence="2" key="1">
    <citation type="journal article" date="2014" name="Int. J. Syst. Evol. Microbiol.">
        <title>Complete genome sequence of Corynebacterium casei LMG S-19264T (=DSM 44701T), isolated from a smear-ripened cheese.</title>
        <authorList>
            <consortium name="US DOE Joint Genome Institute (JGI-PGF)"/>
            <person name="Walter F."/>
            <person name="Albersmeier A."/>
            <person name="Kalinowski J."/>
            <person name="Ruckert C."/>
        </authorList>
    </citation>
    <scope>NUCLEOTIDE SEQUENCE</scope>
    <source>
        <strain evidence="2">CGMCC 4.7679</strain>
    </source>
</reference>
<keyword evidence="1" id="KW-0812">Transmembrane</keyword>
<feature type="transmembrane region" description="Helical" evidence="1">
    <location>
        <begin position="7"/>
        <end position="24"/>
    </location>
</feature>
<dbReference type="AlphaFoldDB" id="A0A8H9IWF5"/>
<sequence length="56" mass="5967">MSVKAAVTALVVVLVISLGLMVWAIIDGNFINVVLEAGLVAFAVYSLVRVKRHGRS</sequence>
<keyword evidence="3" id="KW-1185">Reference proteome</keyword>
<gene>
    <name evidence="2" type="ORF">GCM10017566_38560</name>
</gene>
<dbReference type="RefSeq" id="WP_183176627.1">
    <property type="nucleotide sequence ID" value="NZ_BNAV01000005.1"/>
</dbReference>
<evidence type="ECO:0000256" key="1">
    <source>
        <dbReference type="SAM" id="Phobius"/>
    </source>
</evidence>
<evidence type="ECO:0000313" key="3">
    <source>
        <dbReference type="Proteomes" id="UP000658656"/>
    </source>
</evidence>
<keyword evidence="1" id="KW-1133">Transmembrane helix</keyword>
<feature type="transmembrane region" description="Helical" evidence="1">
    <location>
        <begin position="30"/>
        <end position="48"/>
    </location>
</feature>
<proteinExistence type="predicted"/>
<reference evidence="2" key="2">
    <citation type="submission" date="2020-09" db="EMBL/GenBank/DDBJ databases">
        <authorList>
            <person name="Sun Q."/>
            <person name="Zhou Y."/>
        </authorList>
    </citation>
    <scope>NUCLEOTIDE SEQUENCE</scope>
    <source>
        <strain evidence="2">CGMCC 4.7679</strain>
    </source>
</reference>